<keyword evidence="1" id="KW-1133">Transmembrane helix</keyword>
<dbReference type="Proteomes" id="UP000623440">
    <property type="component" value="Unassembled WGS sequence"/>
</dbReference>
<evidence type="ECO:0000313" key="3">
    <source>
        <dbReference type="Proteomes" id="UP000623440"/>
    </source>
</evidence>
<feature type="transmembrane region" description="Helical" evidence="1">
    <location>
        <begin position="33"/>
        <end position="52"/>
    </location>
</feature>
<evidence type="ECO:0000313" key="2">
    <source>
        <dbReference type="EMBL" id="MBD2534313.1"/>
    </source>
</evidence>
<accession>A0ABR8E140</accession>
<gene>
    <name evidence="2" type="ORF">H6G97_34255</name>
</gene>
<name>A0ABR8E140_9NOSO</name>
<proteinExistence type="predicted"/>
<comment type="caution">
    <text evidence="2">The sequence shown here is derived from an EMBL/GenBank/DDBJ whole genome shotgun (WGS) entry which is preliminary data.</text>
</comment>
<keyword evidence="3" id="KW-1185">Reference proteome</keyword>
<keyword evidence="1" id="KW-0812">Transmembrane</keyword>
<dbReference type="EMBL" id="JACJSI010000152">
    <property type="protein sequence ID" value="MBD2534313.1"/>
    <property type="molecule type" value="Genomic_DNA"/>
</dbReference>
<reference evidence="2 3" key="1">
    <citation type="journal article" date="2020" name="ISME J.">
        <title>Comparative genomics reveals insights into cyanobacterial evolution and habitat adaptation.</title>
        <authorList>
            <person name="Chen M.Y."/>
            <person name="Teng W.K."/>
            <person name="Zhao L."/>
            <person name="Hu C.X."/>
            <person name="Zhou Y.K."/>
            <person name="Han B.P."/>
            <person name="Song L.R."/>
            <person name="Shu W.S."/>
        </authorList>
    </citation>
    <scope>NUCLEOTIDE SEQUENCE [LARGE SCALE GENOMIC DNA]</scope>
    <source>
        <strain evidence="2 3">FACHB-838</strain>
    </source>
</reference>
<keyword evidence="1" id="KW-0472">Membrane</keyword>
<dbReference type="PROSITE" id="PS51257">
    <property type="entry name" value="PROKAR_LIPOPROTEIN"/>
    <property type="match status" value="1"/>
</dbReference>
<evidence type="ECO:0000256" key="1">
    <source>
        <dbReference type="SAM" id="Phobius"/>
    </source>
</evidence>
<organism evidence="2 3">
    <name type="scientific">Nostoc flagelliforme FACHB-838</name>
    <dbReference type="NCBI Taxonomy" id="2692904"/>
    <lineage>
        <taxon>Bacteria</taxon>
        <taxon>Bacillati</taxon>
        <taxon>Cyanobacteriota</taxon>
        <taxon>Cyanophyceae</taxon>
        <taxon>Nostocales</taxon>
        <taxon>Nostocaceae</taxon>
        <taxon>Nostoc</taxon>
    </lineage>
</organism>
<sequence length="80" mass="8948">MASDRAFLHLQSNTHILPTVAISCLYKSEGHGFAVIGLLVIKPMHLWCYFFFELQQAQNPRTLVAGIVVGLLVLGLRPER</sequence>
<protein>
    <submittedName>
        <fullName evidence="2">Uncharacterized protein</fullName>
    </submittedName>
</protein>